<protein>
    <submittedName>
        <fullName evidence="1">Uncharacterized protein</fullName>
    </submittedName>
</protein>
<dbReference type="Proteomes" id="UP000230638">
    <property type="component" value="Unassembled WGS sequence"/>
</dbReference>
<reference evidence="1 2" key="1">
    <citation type="submission" date="2017-09" db="EMBL/GenBank/DDBJ databases">
        <title>Depth-based differentiation of microbial function through sediment-hosted aquifers and enrichment of novel symbionts in the deep terrestrial subsurface.</title>
        <authorList>
            <person name="Probst A.J."/>
            <person name="Ladd B."/>
            <person name="Jarett J.K."/>
            <person name="Geller-Mcgrath D.E."/>
            <person name="Sieber C.M."/>
            <person name="Emerson J.B."/>
            <person name="Anantharaman K."/>
            <person name="Thomas B.C."/>
            <person name="Malmstrom R."/>
            <person name="Stieglmeier M."/>
            <person name="Klingl A."/>
            <person name="Woyke T."/>
            <person name="Ryan C.M."/>
            <person name="Banfield J.F."/>
        </authorList>
    </citation>
    <scope>NUCLEOTIDE SEQUENCE [LARGE SCALE GENOMIC DNA]</scope>
    <source>
        <strain evidence="1">CG22_combo_CG10-13_8_21_14_all_47_15</strain>
    </source>
</reference>
<proteinExistence type="predicted"/>
<evidence type="ECO:0000313" key="2">
    <source>
        <dbReference type="Proteomes" id="UP000230638"/>
    </source>
</evidence>
<sequence>MPAMLVAGVFLYFVERSMNMKRALVVFFALYFLGVGNGMLQNAAASDSGNSGRAVFDMLDTDNPTQILYKAERVASIYYLVWKSDLDATLVSRIYGIISAAMSKASVGVPLSSSGTLPGVRYEVSVERGKILTNGTIAFFSGETRMEYNTIWSAYLISGDAEREDTLFIPIQKYSYSAGDYTASVVAEASAPLSEYSIGNSFVSVVHQDKDMSMVSRAEDTNGNGVVDRVILVQRRIPSGASDTIRVERDEKRGEWGTISVTKCSDAQTCYAYSFER</sequence>
<organism evidence="1 2">
    <name type="scientific">Candidatus Lloydbacteria bacterium CG22_combo_CG10-13_8_21_14_all_47_15</name>
    <dbReference type="NCBI Taxonomy" id="1974635"/>
    <lineage>
        <taxon>Bacteria</taxon>
        <taxon>Candidatus Lloydiibacteriota</taxon>
    </lineage>
</organism>
<gene>
    <name evidence="1" type="ORF">COW88_00305</name>
</gene>
<evidence type="ECO:0000313" key="1">
    <source>
        <dbReference type="EMBL" id="PIP74004.1"/>
    </source>
</evidence>
<accession>A0A2H0CVU7</accession>
<dbReference type="AlphaFoldDB" id="A0A2H0CVU7"/>
<dbReference type="EMBL" id="PCTL01000001">
    <property type="protein sequence ID" value="PIP74004.1"/>
    <property type="molecule type" value="Genomic_DNA"/>
</dbReference>
<name>A0A2H0CVU7_9BACT</name>
<comment type="caution">
    <text evidence="1">The sequence shown here is derived from an EMBL/GenBank/DDBJ whole genome shotgun (WGS) entry which is preliminary data.</text>
</comment>